<proteinExistence type="predicted"/>
<accession>A0A4Y1ZYA2</accession>
<dbReference type="EMBL" id="BGPR01000001">
    <property type="protein sequence ID" value="GBL72463.1"/>
    <property type="molecule type" value="Genomic_DNA"/>
</dbReference>
<comment type="caution">
    <text evidence="1">The sequence shown here is derived from an EMBL/GenBank/DDBJ whole genome shotgun (WGS) entry which is preliminary data.</text>
</comment>
<reference evidence="1 2" key="1">
    <citation type="journal article" date="2019" name="Sci. Rep.">
        <title>Orb-weaving spider Araneus ventricosus genome elucidates the spidroin gene catalogue.</title>
        <authorList>
            <person name="Kono N."/>
            <person name="Nakamura H."/>
            <person name="Ohtoshi R."/>
            <person name="Moran D.A.P."/>
            <person name="Shinohara A."/>
            <person name="Yoshida Y."/>
            <person name="Fujiwara M."/>
            <person name="Mori M."/>
            <person name="Tomita M."/>
            <person name="Arakawa K."/>
        </authorList>
    </citation>
    <scope>NUCLEOTIDE SEQUENCE [LARGE SCALE GENOMIC DNA]</scope>
</reference>
<protein>
    <submittedName>
        <fullName evidence="1">Uncharacterized protein</fullName>
    </submittedName>
</protein>
<name>A0A4Y1ZYA2_ARAVE</name>
<gene>
    <name evidence="1" type="ORF">AVEN_115380_1</name>
</gene>
<keyword evidence="2" id="KW-1185">Reference proteome</keyword>
<organism evidence="1 2">
    <name type="scientific">Araneus ventricosus</name>
    <name type="common">Orbweaver spider</name>
    <name type="synonym">Epeira ventricosa</name>
    <dbReference type="NCBI Taxonomy" id="182803"/>
    <lineage>
        <taxon>Eukaryota</taxon>
        <taxon>Metazoa</taxon>
        <taxon>Ecdysozoa</taxon>
        <taxon>Arthropoda</taxon>
        <taxon>Chelicerata</taxon>
        <taxon>Arachnida</taxon>
        <taxon>Araneae</taxon>
        <taxon>Araneomorphae</taxon>
        <taxon>Entelegynae</taxon>
        <taxon>Araneoidea</taxon>
        <taxon>Araneidae</taxon>
        <taxon>Araneus</taxon>
    </lineage>
</organism>
<sequence>MTVTTIASSTEAGVLVANHLATARPLQKEVRTITGGGTQNPTIIKSPEEASVRLLIRRQLIRELAVPPLGGIRMPKKSDFPNL</sequence>
<dbReference type="AlphaFoldDB" id="A0A4Y1ZYA2"/>
<evidence type="ECO:0000313" key="2">
    <source>
        <dbReference type="Proteomes" id="UP000499080"/>
    </source>
</evidence>
<dbReference type="Proteomes" id="UP000499080">
    <property type="component" value="Unassembled WGS sequence"/>
</dbReference>
<evidence type="ECO:0000313" key="1">
    <source>
        <dbReference type="EMBL" id="GBL72463.1"/>
    </source>
</evidence>